<dbReference type="Gene3D" id="3.90.226.10">
    <property type="entry name" value="2-enoyl-CoA Hydratase, Chain A, domain 1"/>
    <property type="match status" value="1"/>
</dbReference>
<evidence type="ECO:0000313" key="2">
    <source>
        <dbReference type="EMBL" id="PLC50249.1"/>
    </source>
</evidence>
<comment type="similarity">
    <text evidence="1">Belongs to the enoyl-CoA hydratase/isomerase family.</text>
</comment>
<comment type="caution">
    <text evidence="2">The sequence shown here is derived from an EMBL/GenBank/DDBJ whole genome shotgun (WGS) entry which is preliminary data.</text>
</comment>
<dbReference type="EMBL" id="PDNW01000006">
    <property type="protein sequence ID" value="PLC50249.1"/>
    <property type="molecule type" value="Genomic_DNA"/>
</dbReference>
<accession>A0A2N4U5H7</accession>
<name>A0A2N4U5H7_9BURK</name>
<dbReference type="Gene3D" id="1.10.12.10">
    <property type="entry name" value="Lyase 2-enoyl-coa Hydratase, Chain A, domain 2"/>
    <property type="match status" value="1"/>
</dbReference>
<dbReference type="InterPro" id="IPR014748">
    <property type="entry name" value="Enoyl-CoA_hydra_C"/>
</dbReference>
<evidence type="ECO:0000256" key="1">
    <source>
        <dbReference type="ARBA" id="ARBA00005254"/>
    </source>
</evidence>
<dbReference type="SUPFAM" id="SSF52096">
    <property type="entry name" value="ClpP/crotonase"/>
    <property type="match status" value="1"/>
</dbReference>
<sequence>MAHEYRHIKFDYQDGVGRITLSRPDTLNSFTQVMHDDIKAALSFMESRDDLRGLIITATGRGFCAGQDLSERKPLPPGQKRDLGLGLENNYRPLVLRLRALPVPVVCMVNGVAAGAGASVALSCDIVFAVESAKFIQVFSKIGLLPDAGGTYFWPRMVGMQRSMGAALFAEPVSARKAEEWGLIWRCIPDAELESQLAALHETLANGPTRAYAATKQALYASSANTLEAQIDYETELQRELGYTDDYLEGMVAFGEKRAPRFEGR</sequence>
<dbReference type="InterPro" id="IPR029045">
    <property type="entry name" value="ClpP/crotonase-like_dom_sf"/>
</dbReference>
<dbReference type="CDD" id="cd06558">
    <property type="entry name" value="crotonase-like"/>
    <property type="match status" value="1"/>
</dbReference>
<reference evidence="2 3" key="1">
    <citation type="submission" date="2017-10" db="EMBL/GenBank/DDBJ databases">
        <title>Two draft genome sequences of Pusillimonas sp. strains isolated from a nitrate- and radionuclide-contaminated groundwater in Russia.</title>
        <authorList>
            <person name="Grouzdev D.S."/>
            <person name="Tourova T.P."/>
            <person name="Goeva M.A."/>
            <person name="Babich T.L."/>
            <person name="Sokolova D.S."/>
            <person name="Abdullin R."/>
            <person name="Poltaraus A.B."/>
            <person name="Toshchakov S.V."/>
            <person name="Nazina T.N."/>
        </authorList>
    </citation>
    <scope>NUCLEOTIDE SEQUENCE [LARGE SCALE GENOMIC DNA]</scope>
    <source>
        <strain evidence="2 3">JR1/69-3-13</strain>
    </source>
</reference>
<dbReference type="Proteomes" id="UP000234190">
    <property type="component" value="Unassembled WGS sequence"/>
</dbReference>
<proteinExistence type="inferred from homology"/>
<dbReference type="InterPro" id="IPR001753">
    <property type="entry name" value="Enoyl-CoA_hydra/iso"/>
</dbReference>
<dbReference type="PANTHER" id="PTHR43459:SF1">
    <property type="entry name" value="EG:BACN32G11.4 PROTEIN"/>
    <property type="match status" value="1"/>
</dbReference>
<dbReference type="AlphaFoldDB" id="A0A2N4U5H7"/>
<dbReference type="Pfam" id="PF00378">
    <property type="entry name" value="ECH_1"/>
    <property type="match status" value="1"/>
</dbReference>
<keyword evidence="2" id="KW-0413">Isomerase</keyword>
<dbReference type="PANTHER" id="PTHR43459">
    <property type="entry name" value="ENOYL-COA HYDRATASE"/>
    <property type="match status" value="1"/>
</dbReference>
<dbReference type="GO" id="GO:0016853">
    <property type="term" value="F:isomerase activity"/>
    <property type="evidence" value="ECO:0007669"/>
    <property type="project" value="UniProtKB-KW"/>
</dbReference>
<dbReference type="RefSeq" id="WP_102073795.1">
    <property type="nucleotide sequence ID" value="NZ_PDNW01000006.1"/>
</dbReference>
<keyword evidence="3" id="KW-1185">Reference proteome</keyword>
<dbReference type="OrthoDB" id="5291143at2"/>
<gene>
    <name evidence="2" type="ORF">CR159_09635</name>
</gene>
<evidence type="ECO:0000313" key="3">
    <source>
        <dbReference type="Proteomes" id="UP000234190"/>
    </source>
</evidence>
<protein>
    <submittedName>
        <fullName evidence="2">2-(1,2-epoxy-1,2-dihydrophenyl)acetyl-CoA isomerase</fullName>
    </submittedName>
</protein>
<organism evidence="2 3">
    <name type="scientific">Pollutimonas subterranea</name>
    <dbReference type="NCBI Taxonomy" id="2045210"/>
    <lineage>
        <taxon>Bacteria</taxon>
        <taxon>Pseudomonadati</taxon>
        <taxon>Pseudomonadota</taxon>
        <taxon>Betaproteobacteria</taxon>
        <taxon>Burkholderiales</taxon>
        <taxon>Alcaligenaceae</taxon>
        <taxon>Pollutimonas</taxon>
    </lineage>
</organism>